<gene>
    <name evidence="3" type="primary">Piso0_002904</name>
    <name evidence="2" type="ORF">GNLVRS01_PISO0G00578g</name>
    <name evidence="3" type="ORF">GNLVRS01_PISO0H00579g</name>
</gene>
<proteinExistence type="predicted"/>
<accession>G8YGM6</accession>
<dbReference type="HOGENOM" id="CLU_455682_0_0_1"/>
<reference evidence="4" key="2">
    <citation type="journal article" date="2012" name="G3 (Bethesda)">
        <title>Pichia sorbitophila, an interspecies yeast hybrid reveals early steps of genome resolution following polyploidization.</title>
        <authorList>
            <person name="Leh Louis V."/>
            <person name="Despons L."/>
            <person name="Friedrich A."/>
            <person name="Martin T."/>
            <person name="Durrens P."/>
            <person name="Casaregola S."/>
            <person name="Neuveglise C."/>
            <person name="Fairhead C."/>
            <person name="Marck C."/>
            <person name="Cruz J.A."/>
            <person name="Straub M.L."/>
            <person name="Kugler V."/>
            <person name="Sacerdot C."/>
            <person name="Uzunov Z."/>
            <person name="Thierry A."/>
            <person name="Weiss S."/>
            <person name="Bleykasten C."/>
            <person name="De Montigny J."/>
            <person name="Jacques N."/>
            <person name="Jung P."/>
            <person name="Lemaire M."/>
            <person name="Mallet S."/>
            <person name="Morel G."/>
            <person name="Richard G.F."/>
            <person name="Sarkar A."/>
            <person name="Savel G."/>
            <person name="Schacherer J."/>
            <person name="Seret M.L."/>
            <person name="Talla E."/>
            <person name="Samson G."/>
            <person name="Jubin C."/>
            <person name="Poulain J."/>
            <person name="Vacherie B."/>
            <person name="Barbe V."/>
            <person name="Pelletier E."/>
            <person name="Sherman D.J."/>
            <person name="Westhof E."/>
            <person name="Weissenbach J."/>
            <person name="Baret P.V."/>
            <person name="Wincker P."/>
            <person name="Gaillardin C."/>
            <person name="Dujon B."/>
            <person name="Souciet J.L."/>
        </authorList>
    </citation>
    <scope>NUCLEOTIDE SEQUENCE [LARGE SCALE GENOMIC DNA]</scope>
    <source>
        <strain evidence="4">ATCC MYA-4447 / BCRC 22081 / CBS 7064 / NBRC 10061 / NRRL Y-12695</strain>
    </source>
</reference>
<evidence type="ECO:0000313" key="3">
    <source>
        <dbReference type="EMBL" id="CCE80578.1"/>
    </source>
</evidence>
<evidence type="ECO:0000313" key="2">
    <source>
        <dbReference type="EMBL" id="CCE79813.1"/>
    </source>
</evidence>
<keyword evidence="4" id="KW-1185">Reference proteome</keyword>
<dbReference type="Proteomes" id="UP000005222">
    <property type="component" value="Chromosome G"/>
</dbReference>
<reference evidence="3" key="1">
    <citation type="submission" date="2011-10" db="EMBL/GenBank/DDBJ databases">
        <authorList>
            <person name="Genoscope - CEA"/>
        </authorList>
    </citation>
    <scope>NUCLEOTIDE SEQUENCE</scope>
</reference>
<dbReference type="EMBL" id="FO082052">
    <property type="protein sequence ID" value="CCE80578.1"/>
    <property type="molecule type" value="Genomic_DNA"/>
</dbReference>
<protein>
    <submittedName>
        <fullName evidence="3">Piso0_002904 protein</fullName>
    </submittedName>
</protein>
<feature type="compositionally biased region" description="Basic and acidic residues" evidence="1">
    <location>
        <begin position="292"/>
        <end position="301"/>
    </location>
</feature>
<evidence type="ECO:0000313" key="4">
    <source>
        <dbReference type="Proteomes" id="UP000005222"/>
    </source>
</evidence>
<dbReference type="Proteomes" id="UP000005222">
    <property type="component" value="Chromosome H"/>
</dbReference>
<sequence length="599" mass="70538">MMNNRRRLEEKYLRFKSSGLAGERSNRLDDIRLSSDAQDWMSTERRKADFGNVYENDFKPPHHNNDYIERYHASQVPREYPELNQWARNGTTDRQKLLGSPIKHLNTENYTPSRLKPAEMYKLLSNGTPTGKGILVNGKNRRYNSKNLTKTPSKAPHAFQRLRQFLSKMYKSAFDDGTNIETLRESAINILGVGQSLNSDRHVSFANPQSRDCINNEQEVRQESNPRFASKYENFESETDENLRHMYEDRLDNLERAYYEDTHELKQQITDLKCQLATSDELSKRSKSHNATIDHEASQRRLESETLRLRELEQQLLETKRNLEKEYTQLLHERKDFEAQKMDIEEKRRQIIELDKRRSEILERSKSGNIFHASNNANAVRTLKAEKERVKKLQKTISQRSREISSDLRHTEDDYVAFFESISVLPSLIIQDKSRDRTVLLREFESILFSLNPRGPPQKSSFETVKRKFRHYESYLKLFADHLLNNDQSLSLQSDYRLEDLVSIDNLLAKLQRMFMKSLSKKELKLSTVSKIESRLNDVPRYDIMQYLNDIKIIASSFEKRSKYLSEIKGRYDILAYLLTLRKDFTNLMISVRTLMSPC</sequence>
<feature type="region of interest" description="Disordered" evidence="1">
    <location>
        <begin position="281"/>
        <end position="301"/>
    </location>
</feature>
<evidence type="ECO:0000256" key="1">
    <source>
        <dbReference type="SAM" id="MobiDB-lite"/>
    </source>
</evidence>
<organism evidence="3 4">
    <name type="scientific">Pichia sorbitophila (strain ATCC MYA-4447 / BCRC 22081 / CBS 7064 / NBRC 10061 / NRRL Y-12695)</name>
    <name type="common">Hybrid yeast</name>
    <dbReference type="NCBI Taxonomy" id="559304"/>
    <lineage>
        <taxon>Eukaryota</taxon>
        <taxon>Fungi</taxon>
        <taxon>Dikarya</taxon>
        <taxon>Ascomycota</taxon>
        <taxon>Saccharomycotina</taxon>
        <taxon>Pichiomycetes</taxon>
        <taxon>Debaryomycetaceae</taxon>
        <taxon>Millerozyma</taxon>
    </lineage>
</organism>
<dbReference type="EMBL" id="FO082053">
    <property type="protein sequence ID" value="CCE79813.1"/>
    <property type="molecule type" value="Genomic_DNA"/>
</dbReference>
<name>G8YGM6_PICSO</name>
<dbReference type="AlphaFoldDB" id="G8YGM6"/>
<dbReference type="InParanoid" id="G8YGM6"/>